<keyword evidence="2" id="KW-0496">Mitochondrion</keyword>
<proteinExistence type="predicted"/>
<reference evidence="2" key="1">
    <citation type="thesis" date="2017" institute="China Agricultural University">
        <title>Studies on the comparative mitochondrial genomics and phylogeny of Heteroptera (Insecta: Hemiptera).</title>
        <authorList>
            <person name="Jiang P."/>
        </authorList>
    </citation>
    <scope>NUCLEOTIDE SEQUENCE</scope>
</reference>
<sequence>MPQMSPLWWDCLFMMFVTLYILTMMCIFHMISYYKVKKSSHSLLIKYMTWKW</sequence>
<feature type="transmembrane region" description="Helical" evidence="1">
    <location>
        <begin position="12"/>
        <end position="34"/>
    </location>
</feature>
<gene>
    <name evidence="2" type="primary">ATP8</name>
</gene>
<protein>
    <submittedName>
        <fullName evidence="2">ATP synthase F0 subunit 8</fullName>
    </submittedName>
</protein>
<geneLocation type="mitochondrion" evidence="2"/>
<dbReference type="EMBL" id="KY069962">
    <property type="protein sequence ID" value="AVZ00795.1"/>
    <property type="molecule type" value="Genomic_DNA"/>
</dbReference>
<evidence type="ECO:0000313" key="2">
    <source>
        <dbReference type="EMBL" id="AVZ00795.1"/>
    </source>
</evidence>
<keyword evidence="1" id="KW-1133">Transmembrane helix</keyword>
<dbReference type="AlphaFoldDB" id="A0A343W8V5"/>
<dbReference type="RefSeq" id="YP_009485659.1">
    <property type="nucleotide sequence ID" value="NC_037739.1"/>
</dbReference>
<evidence type="ECO:0000256" key="1">
    <source>
        <dbReference type="SAM" id="Phobius"/>
    </source>
</evidence>
<organism evidence="2">
    <name type="scientific">Cyclopelta parva</name>
    <dbReference type="NCBI Taxonomy" id="696241"/>
    <lineage>
        <taxon>Eukaryota</taxon>
        <taxon>Metazoa</taxon>
        <taxon>Ecdysozoa</taxon>
        <taxon>Arthropoda</taxon>
        <taxon>Hexapoda</taxon>
        <taxon>Insecta</taxon>
        <taxon>Pterygota</taxon>
        <taxon>Neoptera</taxon>
        <taxon>Paraneoptera</taxon>
        <taxon>Hemiptera</taxon>
        <taxon>Heteroptera</taxon>
        <taxon>Panheteroptera</taxon>
        <taxon>Pentatomomorpha</taxon>
        <taxon>Pentatomoidea</taxon>
        <taxon>Dinidoridae</taxon>
        <taxon>Cyclopelta</taxon>
    </lineage>
</organism>
<dbReference type="CTD" id="4509"/>
<keyword evidence="1" id="KW-0472">Membrane</keyword>
<accession>A0A343W8V5</accession>
<dbReference type="GeneID" id="36937811"/>
<name>A0A343W8V5_9HEMI</name>
<keyword evidence="1" id="KW-0812">Transmembrane</keyword>